<evidence type="ECO:0000313" key="1">
    <source>
        <dbReference type="EMBL" id="OLL25672.1"/>
    </source>
</evidence>
<proteinExistence type="predicted"/>
<protein>
    <submittedName>
        <fullName evidence="1">Uncharacterized protein</fullName>
    </submittedName>
</protein>
<gene>
    <name evidence="1" type="ORF">NEOLI_003195</name>
</gene>
<keyword evidence="2" id="KW-1185">Reference proteome</keyword>
<name>A0A1U7LT03_NEOID</name>
<comment type="caution">
    <text evidence="1">The sequence shown here is derived from an EMBL/GenBank/DDBJ whole genome shotgun (WGS) entry which is preliminary data.</text>
</comment>
<evidence type="ECO:0000313" key="2">
    <source>
        <dbReference type="Proteomes" id="UP000186594"/>
    </source>
</evidence>
<dbReference type="OrthoDB" id="16464at2759"/>
<dbReference type="Proteomes" id="UP000186594">
    <property type="component" value="Unassembled WGS sequence"/>
</dbReference>
<dbReference type="SUPFAM" id="SSF51735">
    <property type="entry name" value="NAD(P)-binding Rossmann-fold domains"/>
    <property type="match status" value="1"/>
</dbReference>
<dbReference type="EMBL" id="LXFE01000335">
    <property type="protein sequence ID" value="OLL25672.1"/>
    <property type="molecule type" value="Genomic_DNA"/>
</dbReference>
<dbReference type="InterPro" id="IPR036291">
    <property type="entry name" value="NAD(P)-bd_dom_sf"/>
</dbReference>
<dbReference type="OMA" id="NTIWIED"/>
<dbReference type="AlphaFoldDB" id="A0A1U7LT03"/>
<dbReference type="STRING" id="1198029.A0A1U7LT03"/>
<sequence>MPKVLIIGGLSSCARHIALQIHKLGIADRLCIVDKGVPEMQFMDKACEEAILPHFIQGDMSQLSTRSLIWIVGTGFSTCKARFRIIKTIVKVYEQSIWRLSLLPARKAAERGIKCWIQLSSFEVYEASHKRKTENCPTKPCSTRGKWRLKTEESLQNIPGLNLVVARKALSIITTLSLTQGTWLTLGTIFKYQNQELPLLGKATDRQNTVNTVDLARAFIHLAEWYTSRYQTPPTKPLIFNLSDPCDLRQSGMVALYNEAFNVKTRFIMIPNLFAKYMIKSIADEFNETMIKDWSEMLRKAGIAHSPFNPYMDSELLAIREIAMDGSKIEKETGFKYLYPAMTVETGSSPIQDYISRKLWPLVTGKEQVAHISSY</sequence>
<dbReference type="Gene3D" id="3.40.50.720">
    <property type="entry name" value="NAD(P)-binding Rossmann-like Domain"/>
    <property type="match status" value="1"/>
</dbReference>
<accession>A0A1U7LT03</accession>
<organism evidence="1 2">
    <name type="scientific">Neolecta irregularis (strain DAH-3)</name>
    <dbReference type="NCBI Taxonomy" id="1198029"/>
    <lineage>
        <taxon>Eukaryota</taxon>
        <taxon>Fungi</taxon>
        <taxon>Dikarya</taxon>
        <taxon>Ascomycota</taxon>
        <taxon>Taphrinomycotina</taxon>
        <taxon>Neolectales</taxon>
        <taxon>Neolectaceae</taxon>
        <taxon>Neolecta</taxon>
    </lineage>
</organism>
<reference evidence="1 2" key="1">
    <citation type="submission" date="2016-04" db="EMBL/GenBank/DDBJ databases">
        <title>Evolutionary innovation and constraint leading to complex multicellularity in the Ascomycota.</title>
        <authorList>
            <person name="Cisse O."/>
            <person name="Nguyen A."/>
            <person name="Hewitt D.A."/>
            <person name="Jedd G."/>
            <person name="Stajich J.E."/>
        </authorList>
    </citation>
    <scope>NUCLEOTIDE SEQUENCE [LARGE SCALE GENOMIC DNA]</scope>
    <source>
        <strain evidence="1 2">DAH-3</strain>
    </source>
</reference>